<reference evidence="2 3" key="1">
    <citation type="submission" date="2015-09" db="EMBL/GenBank/DDBJ databases">
        <title>Sorangium comparison.</title>
        <authorList>
            <person name="Zaburannyi N."/>
            <person name="Bunk B."/>
            <person name="Overmann J."/>
            <person name="Mueller R."/>
        </authorList>
    </citation>
    <scope>NUCLEOTIDE SEQUENCE [LARGE SCALE GENOMIC DNA]</scope>
    <source>
        <strain evidence="2 3">So ce26</strain>
    </source>
</reference>
<name>A0A2L0EQY8_SORCE</name>
<gene>
    <name evidence="2" type="ORF">SOCE26_031430</name>
</gene>
<feature type="chain" id="PRO_5014636332" description="Secreted protein" evidence="1">
    <location>
        <begin position="20"/>
        <end position="125"/>
    </location>
</feature>
<evidence type="ECO:0000313" key="3">
    <source>
        <dbReference type="Proteomes" id="UP000238348"/>
    </source>
</evidence>
<keyword evidence="1" id="KW-0732">Signal</keyword>
<proteinExistence type="predicted"/>
<evidence type="ECO:0000256" key="1">
    <source>
        <dbReference type="SAM" id="SignalP"/>
    </source>
</evidence>
<organism evidence="2 3">
    <name type="scientific">Sorangium cellulosum</name>
    <name type="common">Polyangium cellulosum</name>
    <dbReference type="NCBI Taxonomy" id="56"/>
    <lineage>
        <taxon>Bacteria</taxon>
        <taxon>Pseudomonadati</taxon>
        <taxon>Myxococcota</taxon>
        <taxon>Polyangia</taxon>
        <taxon>Polyangiales</taxon>
        <taxon>Polyangiaceae</taxon>
        <taxon>Sorangium</taxon>
    </lineage>
</organism>
<dbReference type="Proteomes" id="UP000238348">
    <property type="component" value="Chromosome"/>
</dbReference>
<sequence length="125" mass="13734">MNATLKLFLASLFPCALVAGCFAPVEPESAQETEEPVAEAEQPLPTNEVWTIYYSDEAFSHVVGRDHLRCNGYRTKSGTKSDHFFQTSESCDDGGPAPYENCTICDYPDGTRNCITVTCPPTIVF</sequence>
<accession>A0A2L0EQY8</accession>
<evidence type="ECO:0008006" key="4">
    <source>
        <dbReference type="Google" id="ProtNLM"/>
    </source>
</evidence>
<dbReference type="PROSITE" id="PS51257">
    <property type="entry name" value="PROKAR_LIPOPROTEIN"/>
    <property type="match status" value="1"/>
</dbReference>
<dbReference type="AlphaFoldDB" id="A0A2L0EQY8"/>
<dbReference type="RefSeq" id="WP_104980305.1">
    <property type="nucleotide sequence ID" value="NZ_CP012673.1"/>
</dbReference>
<feature type="signal peptide" evidence="1">
    <location>
        <begin position="1"/>
        <end position="19"/>
    </location>
</feature>
<dbReference type="EMBL" id="CP012673">
    <property type="protein sequence ID" value="AUX41721.1"/>
    <property type="molecule type" value="Genomic_DNA"/>
</dbReference>
<protein>
    <recommendedName>
        <fullName evidence="4">Secreted protein</fullName>
    </recommendedName>
</protein>
<evidence type="ECO:0000313" key="2">
    <source>
        <dbReference type="EMBL" id="AUX41721.1"/>
    </source>
</evidence>